<accession>A0A559IPZ1</accession>
<evidence type="ECO:0008006" key="4">
    <source>
        <dbReference type="Google" id="ProtNLM"/>
    </source>
</evidence>
<dbReference type="EMBL" id="VNJK01000002">
    <property type="protein sequence ID" value="TVX89707.1"/>
    <property type="molecule type" value="Genomic_DNA"/>
</dbReference>
<keyword evidence="1" id="KW-0732">Signal</keyword>
<dbReference type="AlphaFoldDB" id="A0A559IPZ1"/>
<name>A0A559IPZ1_9BACL</name>
<dbReference type="Proteomes" id="UP000318102">
    <property type="component" value="Unassembled WGS sequence"/>
</dbReference>
<dbReference type="OrthoDB" id="2579006at2"/>
<organism evidence="2 3">
    <name type="scientific">Paenibacillus agilis</name>
    <dbReference type="NCBI Taxonomy" id="3020863"/>
    <lineage>
        <taxon>Bacteria</taxon>
        <taxon>Bacillati</taxon>
        <taxon>Bacillota</taxon>
        <taxon>Bacilli</taxon>
        <taxon>Bacillales</taxon>
        <taxon>Paenibacillaceae</taxon>
        <taxon>Paenibacillus</taxon>
    </lineage>
</organism>
<reference evidence="2 3" key="1">
    <citation type="submission" date="2019-07" db="EMBL/GenBank/DDBJ databases">
        <authorList>
            <person name="Kim J."/>
        </authorList>
    </citation>
    <scope>NUCLEOTIDE SEQUENCE [LARGE SCALE GENOMIC DNA]</scope>
    <source>
        <strain evidence="2 3">N4</strain>
    </source>
</reference>
<proteinExistence type="predicted"/>
<evidence type="ECO:0000313" key="2">
    <source>
        <dbReference type="EMBL" id="TVX89707.1"/>
    </source>
</evidence>
<evidence type="ECO:0000256" key="1">
    <source>
        <dbReference type="SAM" id="SignalP"/>
    </source>
</evidence>
<evidence type="ECO:0000313" key="3">
    <source>
        <dbReference type="Proteomes" id="UP000318102"/>
    </source>
</evidence>
<feature type="chain" id="PRO_5038843525" description="DUF1795 domain-containing protein" evidence="1">
    <location>
        <begin position="20"/>
        <end position="218"/>
    </location>
</feature>
<feature type="signal peptide" evidence="1">
    <location>
        <begin position="1"/>
        <end position="19"/>
    </location>
</feature>
<protein>
    <recommendedName>
        <fullName evidence="4">DUF1795 domain-containing protein</fullName>
    </recommendedName>
</protein>
<comment type="caution">
    <text evidence="2">The sequence shown here is derived from an EMBL/GenBank/DDBJ whole genome shotgun (WGS) entry which is preliminary data.</text>
</comment>
<dbReference type="PROSITE" id="PS51257">
    <property type="entry name" value="PROKAR_LIPOPROTEIN"/>
    <property type="match status" value="1"/>
</dbReference>
<gene>
    <name evidence="2" type="ORF">FPZ44_18295</name>
</gene>
<keyword evidence="3" id="KW-1185">Reference proteome</keyword>
<dbReference type="RefSeq" id="WP_144992451.1">
    <property type="nucleotide sequence ID" value="NZ_VNJK01000002.1"/>
</dbReference>
<sequence>MKHIAVLLMFIVFVSTIMGCTQVASNLSANKNSSKEQHSQSTDEFPDEKVIKIIPANTTGEKLEEKHALTDQSDDRLERKSILSNQLEILIPKGFKEESPNDQEIKFRDESNQVTFTIKHDPEQKTGGEASLGEQSLKKMKGILEQNYEGAEGISEGVREVDGKHMAVQEITTKNKYVLLCWSSLHGGHLEVEVSSPIGIQEEWSVLANKMIESIRMK</sequence>